<evidence type="ECO:0000313" key="3">
    <source>
        <dbReference type="Proteomes" id="UP000054279"/>
    </source>
</evidence>
<keyword evidence="3" id="KW-1185">Reference proteome</keyword>
<feature type="region of interest" description="Disordered" evidence="1">
    <location>
        <begin position="310"/>
        <end position="332"/>
    </location>
</feature>
<proteinExistence type="predicted"/>
<name>A0A0C9V654_SPHS4</name>
<dbReference type="EMBL" id="KN837221">
    <property type="protein sequence ID" value="KIJ32856.1"/>
    <property type="molecule type" value="Genomic_DNA"/>
</dbReference>
<evidence type="ECO:0000313" key="2">
    <source>
        <dbReference type="EMBL" id="KIJ32856.1"/>
    </source>
</evidence>
<protein>
    <submittedName>
        <fullName evidence="2">Uncharacterized protein</fullName>
    </submittedName>
</protein>
<accession>A0A0C9V654</accession>
<gene>
    <name evidence="2" type="ORF">M422DRAFT_265345</name>
</gene>
<feature type="region of interest" description="Disordered" evidence="1">
    <location>
        <begin position="46"/>
        <end position="97"/>
    </location>
</feature>
<reference evidence="2 3" key="1">
    <citation type="submission" date="2014-06" db="EMBL/GenBank/DDBJ databases">
        <title>Evolutionary Origins and Diversification of the Mycorrhizal Mutualists.</title>
        <authorList>
            <consortium name="DOE Joint Genome Institute"/>
            <consortium name="Mycorrhizal Genomics Consortium"/>
            <person name="Kohler A."/>
            <person name="Kuo A."/>
            <person name="Nagy L.G."/>
            <person name="Floudas D."/>
            <person name="Copeland A."/>
            <person name="Barry K.W."/>
            <person name="Cichocki N."/>
            <person name="Veneault-Fourrey C."/>
            <person name="LaButti K."/>
            <person name="Lindquist E.A."/>
            <person name="Lipzen A."/>
            <person name="Lundell T."/>
            <person name="Morin E."/>
            <person name="Murat C."/>
            <person name="Riley R."/>
            <person name="Ohm R."/>
            <person name="Sun H."/>
            <person name="Tunlid A."/>
            <person name="Henrissat B."/>
            <person name="Grigoriev I.V."/>
            <person name="Hibbett D.S."/>
            <person name="Martin F."/>
        </authorList>
    </citation>
    <scope>NUCLEOTIDE SEQUENCE [LARGE SCALE GENOMIC DNA]</scope>
    <source>
        <strain evidence="2 3">SS14</strain>
    </source>
</reference>
<organism evidence="2 3">
    <name type="scientific">Sphaerobolus stellatus (strain SS14)</name>
    <dbReference type="NCBI Taxonomy" id="990650"/>
    <lineage>
        <taxon>Eukaryota</taxon>
        <taxon>Fungi</taxon>
        <taxon>Dikarya</taxon>
        <taxon>Basidiomycota</taxon>
        <taxon>Agaricomycotina</taxon>
        <taxon>Agaricomycetes</taxon>
        <taxon>Phallomycetidae</taxon>
        <taxon>Geastrales</taxon>
        <taxon>Sphaerobolaceae</taxon>
        <taxon>Sphaerobolus</taxon>
    </lineage>
</organism>
<dbReference type="AlphaFoldDB" id="A0A0C9V654"/>
<dbReference type="Proteomes" id="UP000054279">
    <property type="component" value="Unassembled WGS sequence"/>
</dbReference>
<feature type="compositionally biased region" description="Low complexity" evidence="1">
    <location>
        <begin position="47"/>
        <end position="59"/>
    </location>
</feature>
<feature type="compositionally biased region" description="Polar residues" evidence="1">
    <location>
        <begin position="60"/>
        <end position="82"/>
    </location>
</feature>
<dbReference type="HOGENOM" id="CLU_056988_0_0_1"/>
<evidence type="ECO:0000256" key="1">
    <source>
        <dbReference type="SAM" id="MobiDB-lite"/>
    </source>
</evidence>
<sequence>MLFPKGFIDGLNTPQLNAIYQEFCDEEMAKLQQFIDSQGTSCSQEASLSLQNTSNTSSNEKNFSSPPPFSTQVPQLVVSTEENSPKDDKSPLTPGVAHAKECYNSNPYLFTTSTYAHTGSASNVLGLQLDGSTDSSQFSTYNNGGDVNWNVKGYNTYDFGLGAIEENSVAVGNDCTSTKIASFDTLLSSSISETIAAPQAPSTGVQQNIDAQRPVAAAYFDLSAFPAATFAAPQAPALAASSTVSQPSPNPAVAPFRRATAPKKRPLPYIVEAWNSPACHVYPTPPTNVLAHAQYPIASGSGRYPPFGRSEGNNPGLSDVNAFTFGAPAPNG</sequence>
<feature type="non-terminal residue" evidence="2">
    <location>
        <position position="332"/>
    </location>
</feature>